<evidence type="ECO:0000256" key="1">
    <source>
        <dbReference type="SAM" id="MobiDB-lite"/>
    </source>
</evidence>
<protein>
    <submittedName>
        <fullName evidence="2">Uncharacterized protein</fullName>
    </submittedName>
</protein>
<feature type="compositionally biased region" description="Low complexity" evidence="1">
    <location>
        <begin position="82"/>
        <end position="98"/>
    </location>
</feature>
<proteinExistence type="predicted"/>
<reference evidence="2" key="2">
    <citation type="journal article" date="2015" name="Data Brief">
        <title>Shoot transcriptome of the giant reed, Arundo donax.</title>
        <authorList>
            <person name="Barrero R.A."/>
            <person name="Guerrero F.D."/>
            <person name="Moolhuijzen P."/>
            <person name="Goolsby J.A."/>
            <person name="Tidwell J."/>
            <person name="Bellgard S.E."/>
            <person name="Bellgard M.I."/>
        </authorList>
    </citation>
    <scope>NUCLEOTIDE SEQUENCE</scope>
    <source>
        <tissue evidence="2">Shoot tissue taken approximately 20 cm above the soil surface</tissue>
    </source>
</reference>
<sequence>MEETSEETRWAKSSNPLAAFPLPLDLLLPARASPVVPRALPCHRHPARSPVIPYPALPPSCALNRPKCPQPGQSPAVGSHTNRPQSSKSPKSSPNRQNRPPISMDRHGLTKPCPRSRRPTGDATAPALAADGGPGPDGGADAVAFSRCYSCRRFMVVGRVFSN</sequence>
<name>A0A0A9HGN2_ARUDO</name>
<dbReference type="EMBL" id="GBRH01165848">
    <property type="protein sequence ID" value="JAE32048.1"/>
    <property type="molecule type" value="Transcribed_RNA"/>
</dbReference>
<reference evidence="2" key="1">
    <citation type="submission" date="2014-09" db="EMBL/GenBank/DDBJ databases">
        <authorList>
            <person name="Magalhaes I.L.F."/>
            <person name="Oliveira U."/>
            <person name="Santos F.R."/>
            <person name="Vidigal T.H.D.A."/>
            <person name="Brescovit A.D."/>
            <person name="Santos A.J."/>
        </authorList>
    </citation>
    <scope>NUCLEOTIDE SEQUENCE</scope>
    <source>
        <tissue evidence="2">Shoot tissue taken approximately 20 cm above the soil surface</tissue>
    </source>
</reference>
<evidence type="ECO:0000313" key="2">
    <source>
        <dbReference type="EMBL" id="JAE32048.1"/>
    </source>
</evidence>
<feature type="compositionally biased region" description="Low complexity" evidence="1">
    <location>
        <begin position="121"/>
        <end position="131"/>
    </location>
</feature>
<accession>A0A0A9HGN2</accession>
<feature type="region of interest" description="Disordered" evidence="1">
    <location>
        <begin position="53"/>
        <end position="136"/>
    </location>
</feature>
<organism evidence="2">
    <name type="scientific">Arundo donax</name>
    <name type="common">Giant reed</name>
    <name type="synonym">Donax arundinaceus</name>
    <dbReference type="NCBI Taxonomy" id="35708"/>
    <lineage>
        <taxon>Eukaryota</taxon>
        <taxon>Viridiplantae</taxon>
        <taxon>Streptophyta</taxon>
        <taxon>Embryophyta</taxon>
        <taxon>Tracheophyta</taxon>
        <taxon>Spermatophyta</taxon>
        <taxon>Magnoliopsida</taxon>
        <taxon>Liliopsida</taxon>
        <taxon>Poales</taxon>
        <taxon>Poaceae</taxon>
        <taxon>PACMAD clade</taxon>
        <taxon>Arundinoideae</taxon>
        <taxon>Arundineae</taxon>
        <taxon>Arundo</taxon>
    </lineage>
</organism>
<dbReference type="AlphaFoldDB" id="A0A0A9HGN2"/>